<dbReference type="PROSITE" id="PS50102">
    <property type="entry name" value="RRM"/>
    <property type="match status" value="1"/>
</dbReference>
<protein>
    <recommendedName>
        <fullName evidence="3">RRM domain-containing protein</fullName>
    </recommendedName>
</protein>
<evidence type="ECO:0000256" key="1">
    <source>
        <dbReference type="ARBA" id="ARBA00022884"/>
    </source>
</evidence>
<dbReference type="AlphaFoldDB" id="A0A1F6TD22"/>
<comment type="caution">
    <text evidence="4">The sequence shown here is derived from an EMBL/GenBank/DDBJ whole genome shotgun (WGS) entry which is preliminary data.</text>
</comment>
<dbReference type="GO" id="GO:0003723">
    <property type="term" value="F:RNA binding"/>
    <property type="evidence" value="ECO:0007669"/>
    <property type="project" value="UniProtKB-KW"/>
</dbReference>
<dbReference type="SUPFAM" id="SSF54928">
    <property type="entry name" value="RNA-binding domain, RBD"/>
    <property type="match status" value="1"/>
</dbReference>
<accession>A0A1F6TD22</accession>
<dbReference type="Gene3D" id="3.30.70.330">
    <property type="match status" value="1"/>
</dbReference>
<keyword evidence="1" id="KW-0694">RNA-binding</keyword>
<feature type="region of interest" description="Disordered" evidence="2">
    <location>
        <begin position="89"/>
        <end position="118"/>
    </location>
</feature>
<evidence type="ECO:0000313" key="5">
    <source>
        <dbReference type="Proteomes" id="UP000179344"/>
    </source>
</evidence>
<dbReference type="PANTHER" id="PTHR48027">
    <property type="entry name" value="HETEROGENEOUS NUCLEAR RIBONUCLEOPROTEIN 87F-RELATED"/>
    <property type="match status" value="1"/>
</dbReference>
<evidence type="ECO:0000256" key="2">
    <source>
        <dbReference type="SAM" id="MobiDB-lite"/>
    </source>
</evidence>
<dbReference type="Proteomes" id="UP000179344">
    <property type="component" value="Unassembled WGS sequence"/>
</dbReference>
<dbReference type="Pfam" id="PF00076">
    <property type="entry name" value="RRM_1"/>
    <property type="match status" value="1"/>
</dbReference>
<reference evidence="4 5" key="1">
    <citation type="journal article" date="2016" name="Nat. Commun.">
        <title>Thousands of microbial genomes shed light on interconnected biogeochemical processes in an aquifer system.</title>
        <authorList>
            <person name="Anantharaman K."/>
            <person name="Brown C.T."/>
            <person name="Hug L.A."/>
            <person name="Sharon I."/>
            <person name="Castelle C.J."/>
            <person name="Probst A.J."/>
            <person name="Thomas B.C."/>
            <person name="Singh A."/>
            <person name="Wilkins M.J."/>
            <person name="Karaoz U."/>
            <person name="Brodie E.L."/>
            <person name="Williams K.H."/>
            <person name="Hubbard S.S."/>
            <person name="Banfield J.F."/>
        </authorList>
    </citation>
    <scope>NUCLEOTIDE SEQUENCE [LARGE SCALE GENOMIC DNA]</scope>
</reference>
<dbReference type="InterPro" id="IPR012677">
    <property type="entry name" value="Nucleotide-bd_a/b_plait_sf"/>
</dbReference>
<evidence type="ECO:0000259" key="3">
    <source>
        <dbReference type="PROSITE" id="PS50102"/>
    </source>
</evidence>
<dbReference type="InterPro" id="IPR052462">
    <property type="entry name" value="SLIRP/GR-RBP-like"/>
</dbReference>
<dbReference type="InterPro" id="IPR000504">
    <property type="entry name" value="RRM_dom"/>
</dbReference>
<evidence type="ECO:0000313" key="4">
    <source>
        <dbReference type="EMBL" id="OGI43041.1"/>
    </source>
</evidence>
<organism evidence="4 5">
    <name type="scientific">Candidatus Muproteobacteria bacterium RBG_16_65_31</name>
    <dbReference type="NCBI Taxonomy" id="1817759"/>
    <lineage>
        <taxon>Bacteria</taxon>
        <taxon>Pseudomonadati</taxon>
        <taxon>Pseudomonadota</taxon>
        <taxon>Candidatus Muproteobacteria</taxon>
    </lineage>
</organism>
<sequence length="118" mass="13379">MNIFVGNLEATVTSDDLRNVFAVYGTVIDALVIKDTATDAPLGYGHVYLVPDEAARDAIAGLDQALLKGRRITVRECVYRSRQERRVNRMPWMEGEQRREARRQNGHQTESPRQHAAK</sequence>
<proteinExistence type="predicted"/>
<feature type="domain" description="RRM" evidence="3">
    <location>
        <begin position="1"/>
        <end position="75"/>
    </location>
</feature>
<gene>
    <name evidence="4" type="ORF">A2V92_01530</name>
</gene>
<dbReference type="SMART" id="SM00360">
    <property type="entry name" value="RRM"/>
    <property type="match status" value="1"/>
</dbReference>
<dbReference type="EMBL" id="MFST01000132">
    <property type="protein sequence ID" value="OGI43041.1"/>
    <property type="molecule type" value="Genomic_DNA"/>
</dbReference>
<name>A0A1F6TD22_9PROT</name>
<dbReference type="InterPro" id="IPR035979">
    <property type="entry name" value="RBD_domain_sf"/>
</dbReference>